<dbReference type="InterPro" id="IPR020578">
    <property type="entry name" value="Aminotrans_V_PyrdxlP_BS"/>
</dbReference>
<dbReference type="OrthoDB" id="9808002at2"/>
<dbReference type="InterPro" id="IPR015424">
    <property type="entry name" value="PyrdxlP-dep_Trfase"/>
</dbReference>
<dbReference type="PROSITE" id="PS00595">
    <property type="entry name" value="AA_TRANSFER_CLASS_5"/>
    <property type="match status" value="1"/>
</dbReference>
<reference evidence="6 7" key="1">
    <citation type="submission" date="2018-03" db="EMBL/GenBank/DDBJ databases">
        <title>Draft Genome Sequences of the Obligatory Marine Myxobacteria Enhygromyxa salina SWB007.</title>
        <authorList>
            <person name="Poehlein A."/>
            <person name="Moghaddam J.A."/>
            <person name="Harms H."/>
            <person name="Alanjari M."/>
            <person name="Koenig G.M."/>
            <person name="Daniel R."/>
            <person name="Schaeberle T.F."/>
        </authorList>
    </citation>
    <scope>NUCLEOTIDE SEQUENCE [LARGE SCALE GENOMIC DNA]</scope>
    <source>
        <strain evidence="6 7">SWB007</strain>
    </source>
</reference>
<evidence type="ECO:0000256" key="1">
    <source>
        <dbReference type="ARBA" id="ARBA00001933"/>
    </source>
</evidence>
<evidence type="ECO:0000259" key="5">
    <source>
        <dbReference type="Pfam" id="PF00266"/>
    </source>
</evidence>
<feature type="domain" description="Aminotransferase class V" evidence="5">
    <location>
        <begin position="65"/>
        <end position="340"/>
    </location>
</feature>
<sequence>MAEPKIDAELERYREDYPILADSVYMNSNSMGAMHRGSAEALREYTQVWEREGVEAWDHWPAFIDETADMVARFFNGGRGNTTLGENVATLQARVASSLDYAKRPKVVIEQLMFPNVIYVWERFARLGVELELVPSDDGVTISTERMLEAIDERTSIVSISHAVYVSGALLDVPAICKRAHEVGALVMCDVYQTAGVVPIDVQAWDLDLLVGGSHKWLCGGPGTCFLWVRPGLREQLEPMTTGWMAHAAPFDMAPAPIELATDSWRMLAGTPSVPAYYVARNAYENLLEIGVDRIRAHNLALCRIIIKRALEAGLTVRSPIDDAARTGFVAVDFPSSEAASKVLVHERYKHDWRPNCGLRIGPHFYSTQAEVERMMTRVIELAR</sequence>
<dbReference type="Gene3D" id="3.40.640.10">
    <property type="entry name" value="Type I PLP-dependent aspartate aminotransferase-like (Major domain)"/>
    <property type="match status" value="1"/>
</dbReference>
<evidence type="ECO:0000256" key="3">
    <source>
        <dbReference type="RuleBase" id="RU004075"/>
    </source>
</evidence>
<evidence type="ECO:0000256" key="2">
    <source>
        <dbReference type="ARBA" id="ARBA00022898"/>
    </source>
</evidence>
<comment type="similarity">
    <text evidence="3">Belongs to the class-V pyridoxal-phosphate-dependent aminotransferase family.</text>
</comment>
<dbReference type="GO" id="GO:0030429">
    <property type="term" value="F:kynureninase activity"/>
    <property type="evidence" value="ECO:0007669"/>
    <property type="project" value="UniProtKB-EC"/>
</dbReference>
<name>A0A2S9Y2H0_9BACT</name>
<evidence type="ECO:0000313" key="7">
    <source>
        <dbReference type="Proteomes" id="UP000238823"/>
    </source>
</evidence>
<comment type="cofactor">
    <cofactor evidence="1 4">
        <name>pyridoxal 5'-phosphate</name>
        <dbReference type="ChEBI" id="CHEBI:597326"/>
    </cofactor>
</comment>
<dbReference type="Pfam" id="PF00266">
    <property type="entry name" value="Aminotran_5"/>
    <property type="match status" value="1"/>
</dbReference>
<dbReference type="AlphaFoldDB" id="A0A2S9Y2H0"/>
<dbReference type="RefSeq" id="WP_106093208.1">
    <property type="nucleotide sequence ID" value="NZ_PVNL01000121.1"/>
</dbReference>
<dbReference type="InterPro" id="IPR015421">
    <property type="entry name" value="PyrdxlP-dep_Trfase_major"/>
</dbReference>
<dbReference type="Gene3D" id="3.90.1150.10">
    <property type="entry name" value="Aspartate Aminotransferase, domain 1"/>
    <property type="match status" value="1"/>
</dbReference>
<accession>A0A2S9Y2H0</accession>
<keyword evidence="6" id="KW-0378">Hydrolase</keyword>
<proteinExistence type="inferred from homology"/>
<comment type="caution">
    <text evidence="6">The sequence shown here is derived from an EMBL/GenBank/DDBJ whole genome shotgun (WGS) entry which is preliminary data.</text>
</comment>
<gene>
    <name evidence="6" type="primary">kynU</name>
    <name evidence="6" type="ORF">ENSA7_63590</name>
</gene>
<dbReference type="SUPFAM" id="SSF53383">
    <property type="entry name" value="PLP-dependent transferases"/>
    <property type="match status" value="1"/>
</dbReference>
<dbReference type="EC" id="3.7.1.3" evidence="6"/>
<evidence type="ECO:0000256" key="4">
    <source>
        <dbReference type="RuleBase" id="RU004504"/>
    </source>
</evidence>
<protein>
    <submittedName>
        <fullName evidence="6">Kynureninase</fullName>
        <ecNumber evidence="6">3.7.1.3</ecNumber>
    </submittedName>
</protein>
<organism evidence="6 7">
    <name type="scientific">Enhygromyxa salina</name>
    <dbReference type="NCBI Taxonomy" id="215803"/>
    <lineage>
        <taxon>Bacteria</taxon>
        <taxon>Pseudomonadati</taxon>
        <taxon>Myxococcota</taxon>
        <taxon>Polyangia</taxon>
        <taxon>Nannocystales</taxon>
        <taxon>Nannocystaceae</taxon>
        <taxon>Enhygromyxa</taxon>
    </lineage>
</organism>
<dbReference type="Proteomes" id="UP000238823">
    <property type="component" value="Unassembled WGS sequence"/>
</dbReference>
<evidence type="ECO:0000313" key="6">
    <source>
        <dbReference type="EMBL" id="PRP99317.1"/>
    </source>
</evidence>
<dbReference type="PANTHER" id="PTHR43586">
    <property type="entry name" value="CYSTEINE DESULFURASE"/>
    <property type="match status" value="1"/>
</dbReference>
<dbReference type="InterPro" id="IPR015422">
    <property type="entry name" value="PyrdxlP-dep_Trfase_small"/>
</dbReference>
<dbReference type="PANTHER" id="PTHR43586:SF15">
    <property type="entry name" value="BLR3095 PROTEIN"/>
    <property type="match status" value="1"/>
</dbReference>
<keyword evidence="2" id="KW-0663">Pyridoxal phosphate</keyword>
<dbReference type="InterPro" id="IPR000192">
    <property type="entry name" value="Aminotrans_V_dom"/>
</dbReference>
<dbReference type="EMBL" id="PVNL01000121">
    <property type="protein sequence ID" value="PRP99317.1"/>
    <property type="molecule type" value="Genomic_DNA"/>
</dbReference>